<evidence type="ECO:0000313" key="4">
    <source>
        <dbReference type="Proteomes" id="UP001227126"/>
    </source>
</evidence>
<dbReference type="GO" id="GO:0016491">
    <property type="term" value="F:oxidoreductase activity"/>
    <property type="evidence" value="ECO:0007669"/>
    <property type="project" value="UniProtKB-KW"/>
</dbReference>
<gene>
    <name evidence="3" type="ORF">QO034_07660</name>
</gene>
<dbReference type="InterPro" id="IPR050268">
    <property type="entry name" value="NADH-dep_flavin_reductase"/>
</dbReference>
<dbReference type="Gene3D" id="2.30.110.10">
    <property type="entry name" value="Electron Transport, Fmn-binding Protein, Chain A"/>
    <property type="match status" value="1"/>
</dbReference>
<organism evidence="3 4">
    <name type="scientific">Sedimentitalea xiamensis</name>
    <dbReference type="NCBI Taxonomy" id="3050037"/>
    <lineage>
        <taxon>Bacteria</taxon>
        <taxon>Pseudomonadati</taxon>
        <taxon>Pseudomonadota</taxon>
        <taxon>Alphaproteobacteria</taxon>
        <taxon>Rhodobacterales</taxon>
        <taxon>Paracoccaceae</taxon>
        <taxon>Sedimentitalea</taxon>
    </lineage>
</organism>
<dbReference type="SMART" id="SM00903">
    <property type="entry name" value="Flavin_Reduct"/>
    <property type="match status" value="1"/>
</dbReference>
<feature type="domain" description="Flavin reductase like" evidence="2">
    <location>
        <begin position="20"/>
        <end position="161"/>
    </location>
</feature>
<evidence type="ECO:0000313" key="3">
    <source>
        <dbReference type="EMBL" id="MDK3072981.1"/>
    </source>
</evidence>
<dbReference type="RefSeq" id="WP_284484924.1">
    <property type="nucleotide sequence ID" value="NZ_JASNJE010000007.1"/>
</dbReference>
<dbReference type="PANTHER" id="PTHR30466:SF1">
    <property type="entry name" value="FMN REDUCTASE (NADH) RUTF"/>
    <property type="match status" value="1"/>
</dbReference>
<keyword evidence="4" id="KW-1185">Reference proteome</keyword>
<dbReference type="Pfam" id="PF01613">
    <property type="entry name" value="Flavin_Reduct"/>
    <property type="match status" value="1"/>
</dbReference>
<evidence type="ECO:0000259" key="2">
    <source>
        <dbReference type="SMART" id="SM00903"/>
    </source>
</evidence>
<name>A0ABT7FCZ1_9RHOB</name>
<keyword evidence="1 3" id="KW-0560">Oxidoreductase</keyword>
<proteinExistence type="predicted"/>
<dbReference type="PANTHER" id="PTHR30466">
    <property type="entry name" value="FLAVIN REDUCTASE"/>
    <property type="match status" value="1"/>
</dbReference>
<dbReference type="InterPro" id="IPR002563">
    <property type="entry name" value="Flavin_Rdtase-like_dom"/>
</dbReference>
<dbReference type="EMBL" id="JASNJE010000007">
    <property type="protein sequence ID" value="MDK3072981.1"/>
    <property type="molecule type" value="Genomic_DNA"/>
</dbReference>
<protein>
    <submittedName>
        <fullName evidence="3">Flavin reductase family protein</fullName>
        <ecNumber evidence="3">1.-.-.-</ecNumber>
    </submittedName>
</protein>
<sequence length="166" mass="17911">MSETLVIPGPDTQRAYRDALGCFGTGITVITVMSPDGPLAMTANSFASVSLDPPMVLWCASKRSQRYPAFADAAHYAIHILADDQKQLALHFARSGLDFAPVLWRPNDEGVPILDGCLARFECRQSALHGAGDHTIIVGQVLRAAHRSGHGLIHKRGRYGTFAATD</sequence>
<reference evidence="3 4" key="1">
    <citation type="submission" date="2023-05" db="EMBL/GenBank/DDBJ databases">
        <title>Sedimentitalea sp. nov. JM2-8.</title>
        <authorList>
            <person name="Huang J."/>
        </authorList>
    </citation>
    <scope>NUCLEOTIDE SEQUENCE [LARGE SCALE GENOMIC DNA]</scope>
    <source>
        <strain evidence="3 4">JM2-8</strain>
    </source>
</reference>
<evidence type="ECO:0000256" key="1">
    <source>
        <dbReference type="ARBA" id="ARBA00023002"/>
    </source>
</evidence>
<dbReference type="Proteomes" id="UP001227126">
    <property type="component" value="Unassembled WGS sequence"/>
</dbReference>
<dbReference type="InterPro" id="IPR012349">
    <property type="entry name" value="Split_barrel_FMN-bd"/>
</dbReference>
<dbReference type="EC" id="1.-.-.-" evidence="3"/>
<comment type="caution">
    <text evidence="3">The sequence shown here is derived from an EMBL/GenBank/DDBJ whole genome shotgun (WGS) entry which is preliminary data.</text>
</comment>
<dbReference type="SUPFAM" id="SSF50475">
    <property type="entry name" value="FMN-binding split barrel"/>
    <property type="match status" value="1"/>
</dbReference>
<accession>A0ABT7FCZ1</accession>